<dbReference type="RefSeq" id="WP_349639891.1">
    <property type="nucleotide sequence ID" value="NZ_CP090958.1"/>
</dbReference>
<evidence type="ECO:0000259" key="2">
    <source>
        <dbReference type="Pfam" id="PF10756"/>
    </source>
</evidence>
<reference evidence="3 4" key="1">
    <citation type="submission" date="2023-05" db="EMBL/GenBank/DDBJ databases">
        <title>Lithophilousrod everest ZFBP1038 complete genpme.</title>
        <authorList>
            <person name="Tian M."/>
        </authorList>
    </citation>
    <scope>NUCLEOTIDE SEQUENCE [LARGE SCALE GENOMIC DNA]</scope>
    <source>
        <strain evidence="3 4">ZFBP1038</strain>
    </source>
</reference>
<feature type="transmembrane region" description="Helical" evidence="1">
    <location>
        <begin position="12"/>
        <end position="32"/>
    </location>
</feature>
<feature type="transmembrane region" description="Helical" evidence="1">
    <location>
        <begin position="44"/>
        <end position="62"/>
    </location>
</feature>
<evidence type="ECO:0000256" key="1">
    <source>
        <dbReference type="SAM" id="Phobius"/>
    </source>
</evidence>
<feature type="domain" description="Low molecular weight protein antigen 6 PH" evidence="2">
    <location>
        <begin position="60"/>
        <end position="118"/>
    </location>
</feature>
<gene>
    <name evidence="3" type="ORF">LWF01_04720</name>
</gene>
<proteinExistence type="predicted"/>
<dbReference type="EMBL" id="CP090958">
    <property type="protein sequence ID" value="WGW13082.1"/>
    <property type="molecule type" value="Genomic_DNA"/>
</dbReference>
<keyword evidence="1" id="KW-0812">Transmembrane</keyword>
<sequence>MAEPHVYRQRWSIVVLIVTALFSIVVPILTFIYETPLAGLQDLAQLAVLPTAVLFIFVIPKLEVAADYVRIRNVFRTITVPWSQILAVEMRWALRIRTPEGTHAAWAVPLPGRTTGVGSLVGGRPSVAVPFEPSRTQEMRAAPEAAQHILRHLESTTQETEIANDQRVAVRWNWVSAVMLAITLTLSLAINLATK</sequence>
<evidence type="ECO:0000313" key="4">
    <source>
        <dbReference type="Proteomes" id="UP001209083"/>
    </source>
</evidence>
<keyword evidence="4" id="KW-1185">Reference proteome</keyword>
<organism evidence="3 4">
    <name type="scientific">Saxibacter everestensis</name>
    <dbReference type="NCBI Taxonomy" id="2909229"/>
    <lineage>
        <taxon>Bacteria</taxon>
        <taxon>Bacillati</taxon>
        <taxon>Actinomycetota</taxon>
        <taxon>Actinomycetes</taxon>
        <taxon>Micrococcales</taxon>
        <taxon>Brevibacteriaceae</taxon>
        <taxon>Saxibacter</taxon>
    </lineage>
</organism>
<evidence type="ECO:0000313" key="3">
    <source>
        <dbReference type="EMBL" id="WGW13082.1"/>
    </source>
</evidence>
<dbReference type="Proteomes" id="UP001209083">
    <property type="component" value="Chromosome"/>
</dbReference>
<feature type="transmembrane region" description="Helical" evidence="1">
    <location>
        <begin position="172"/>
        <end position="193"/>
    </location>
</feature>
<protein>
    <submittedName>
        <fullName evidence="3">PH domain-containing protein</fullName>
    </submittedName>
</protein>
<name>A0ABY8QVL2_9MICO</name>
<accession>A0ABY8QVL2</accession>
<dbReference type="InterPro" id="IPR019692">
    <property type="entry name" value="CFP-6_PH"/>
</dbReference>
<dbReference type="Pfam" id="PF10756">
    <property type="entry name" value="bPH_6"/>
    <property type="match status" value="1"/>
</dbReference>
<keyword evidence="1" id="KW-1133">Transmembrane helix</keyword>
<keyword evidence="1" id="KW-0472">Membrane</keyword>